<accession>A0ABR2ZL98</accession>
<feature type="compositionally biased region" description="Low complexity" evidence="1">
    <location>
        <begin position="102"/>
        <end position="115"/>
    </location>
</feature>
<dbReference type="EMBL" id="JBBXMP010000144">
    <property type="protein sequence ID" value="KAL0061227.1"/>
    <property type="molecule type" value="Genomic_DNA"/>
</dbReference>
<feature type="region of interest" description="Disordered" evidence="1">
    <location>
        <begin position="92"/>
        <end position="187"/>
    </location>
</feature>
<proteinExistence type="predicted"/>
<organism evidence="2 3">
    <name type="scientific">Marasmius tenuissimus</name>
    <dbReference type="NCBI Taxonomy" id="585030"/>
    <lineage>
        <taxon>Eukaryota</taxon>
        <taxon>Fungi</taxon>
        <taxon>Dikarya</taxon>
        <taxon>Basidiomycota</taxon>
        <taxon>Agaricomycotina</taxon>
        <taxon>Agaricomycetes</taxon>
        <taxon>Agaricomycetidae</taxon>
        <taxon>Agaricales</taxon>
        <taxon>Marasmiineae</taxon>
        <taxon>Marasmiaceae</taxon>
        <taxon>Marasmius</taxon>
    </lineage>
</organism>
<dbReference type="Proteomes" id="UP001437256">
    <property type="component" value="Unassembled WGS sequence"/>
</dbReference>
<name>A0ABR2ZL98_9AGAR</name>
<protein>
    <submittedName>
        <fullName evidence="2">Uncharacterized protein</fullName>
    </submittedName>
</protein>
<comment type="caution">
    <text evidence="2">The sequence shown here is derived from an EMBL/GenBank/DDBJ whole genome shotgun (WGS) entry which is preliminary data.</text>
</comment>
<sequence>MRGTTHVNDFVQCRQFRDQLHDVEISMGSRTSSIPWGHLKIHYRNREVGRPQEYWAGVAQIYFDHLQTLNRRGVDGRKSDLLKRFPTIIDIRHTPTLPPTPASLTRSLTSSTSTLIDSIPNTPSASSSKRNAKTSSIHSSQRRPEVIDLTDSPSSSRCAKRIRSPSPDNHVSRSKGKRRRVDREEVSNEDLVKSCRQLCDWMNSKEDGSDVLTREIVNLKYYIMSDW</sequence>
<reference evidence="2 3" key="1">
    <citation type="submission" date="2024-05" db="EMBL/GenBank/DDBJ databases">
        <title>A draft genome resource for the thread blight pathogen Marasmius tenuissimus strain MS-2.</title>
        <authorList>
            <person name="Yulfo-Soto G.E."/>
            <person name="Baruah I.K."/>
            <person name="Amoako-Attah I."/>
            <person name="Bukari Y."/>
            <person name="Meinhardt L.W."/>
            <person name="Bailey B.A."/>
            <person name="Cohen S.P."/>
        </authorList>
    </citation>
    <scope>NUCLEOTIDE SEQUENCE [LARGE SCALE GENOMIC DNA]</scope>
    <source>
        <strain evidence="2 3">MS-2</strain>
    </source>
</reference>
<evidence type="ECO:0000313" key="2">
    <source>
        <dbReference type="EMBL" id="KAL0061227.1"/>
    </source>
</evidence>
<keyword evidence="3" id="KW-1185">Reference proteome</keyword>
<evidence type="ECO:0000313" key="3">
    <source>
        <dbReference type="Proteomes" id="UP001437256"/>
    </source>
</evidence>
<feature type="compositionally biased region" description="Polar residues" evidence="1">
    <location>
        <begin position="119"/>
        <end position="139"/>
    </location>
</feature>
<evidence type="ECO:0000256" key="1">
    <source>
        <dbReference type="SAM" id="MobiDB-lite"/>
    </source>
</evidence>
<gene>
    <name evidence="2" type="ORF">AAF712_011986</name>
</gene>